<dbReference type="EMBL" id="JBBKZU010000020">
    <property type="protein sequence ID" value="MEJ8815425.1"/>
    <property type="molecule type" value="Genomic_DNA"/>
</dbReference>
<gene>
    <name evidence="2" type="ORF">WKW77_30475</name>
</gene>
<feature type="compositionally biased region" description="Pro residues" evidence="1">
    <location>
        <begin position="1"/>
        <end position="19"/>
    </location>
</feature>
<evidence type="ECO:0000313" key="3">
    <source>
        <dbReference type="Proteomes" id="UP001365846"/>
    </source>
</evidence>
<comment type="caution">
    <text evidence="2">The sequence shown here is derived from an EMBL/GenBank/DDBJ whole genome shotgun (WGS) entry which is preliminary data.</text>
</comment>
<evidence type="ECO:0000313" key="2">
    <source>
        <dbReference type="EMBL" id="MEJ8815425.1"/>
    </source>
</evidence>
<proteinExistence type="predicted"/>
<evidence type="ECO:0008006" key="4">
    <source>
        <dbReference type="Google" id="ProtNLM"/>
    </source>
</evidence>
<keyword evidence="3" id="KW-1185">Reference proteome</keyword>
<dbReference type="Proteomes" id="UP001365846">
    <property type="component" value="Unassembled WGS sequence"/>
</dbReference>
<feature type="region of interest" description="Disordered" evidence="1">
    <location>
        <begin position="1"/>
        <end position="48"/>
    </location>
</feature>
<reference evidence="2 3" key="1">
    <citation type="submission" date="2024-03" db="EMBL/GenBank/DDBJ databases">
        <title>Novel species of the genus Variovorax.</title>
        <authorList>
            <person name="Liu Q."/>
            <person name="Xin Y.-H."/>
        </authorList>
    </citation>
    <scope>NUCLEOTIDE SEQUENCE [LARGE SCALE GENOMIC DNA]</scope>
    <source>
        <strain evidence="2 3">KACC 18899</strain>
    </source>
</reference>
<evidence type="ECO:0000256" key="1">
    <source>
        <dbReference type="SAM" id="MobiDB-lite"/>
    </source>
</evidence>
<dbReference type="RefSeq" id="WP_340360634.1">
    <property type="nucleotide sequence ID" value="NZ_JBBKZU010000020.1"/>
</dbReference>
<sequence>MATSPDLPPPISPDPPDLPELPVEPDQGPATPPGDLALPRTASVGKPA</sequence>
<organism evidence="2 3">
    <name type="scientific">Variovorax ureilyticus</name>
    <dbReference type="NCBI Taxonomy" id="1836198"/>
    <lineage>
        <taxon>Bacteria</taxon>
        <taxon>Pseudomonadati</taxon>
        <taxon>Pseudomonadota</taxon>
        <taxon>Betaproteobacteria</taxon>
        <taxon>Burkholderiales</taxon>
        <taxon>Comamonadaceae</taxon>
        <taxon>Variovorax</taxon>
    </lineage>
</organism>
<name>A0ABU8VPC7_9BURK</name>
<accession>A0ABU8VPC7</accession>
<protein>
    <recommendedName>
        <fullName evidence="4">Stereocilin</fullName>
    </recommendedName>
</protein>